<dbReference type="PROSITE" id="PS50283">
    <property type="entry name" value="NA_SOLUT_SYMP_3"/>
    <property type="match status" value="1"/>
</dbReference>
<keyword evidence="8" id="KW-0406">Ion transport</keyword>
<feature type="region of interest" description="Disordered" evidence="12">
    <location>
        <begin position="556"/>
        <end position="595"/>
    </location>
</feature>
<keyword evidence="10" id="KW-0739">Sodium transport</keyword>
<feature type="compositionally biased region" description="Basic and acidic residues" evidence="12">
    <location>
        <begin position="556"/>
        <end position="566"/>
    </location>
</feature>
<keyword evidence="3" id="KW-0813">Transport</keyword>
<accession>A0ABD0JRT1</accession>
<dbReference type="InterPro" id="IPR051163">
    <property type="entry name" value="Sodium:Solute_Symporter_SSF"/>
</dbReference>
<protein>
    <recommendedName>
        <fullName evidence="16">Sodium-coupled monocarboxylate transporter 1</fullName>
    </recommendedName>
</protein>
<reference evidence="14 15" key="1">
    <citation type="journal article" date="2023" name="Sci. Data">
        <title>Genome assembly of the Korean intertidal mud-creeper Batillaria attramentaria.</title>
        <authorList>
            <person name="Patra A.K."/>
            <person name="Ho P.T."/>
            <person name="Jun S."/>
            <person name="Lee S.J."/>
            <person name="Kim Y."/>
            <person name="Won Y.J."/>
        </authorList>
    </citation>
    <scope>NUCLEOTIDE SEQUENCE [LARGE SCALE GENOMIC DNA]</scope>
    <source>
        <strain evidence="14">Wonlab-2016</strain>
    </source>
</reference>
<dbReference type="GO" id="GO:0006814">
    <property type="term" value="P:sodium ion transport"/>
    <property type="evidence" value="ECO:0007669"/>
    <property type="project" value="UniProtKB-KW"/>
</dbReference>
<keyword evidence="6 13" id="KW-1133">Transmembrane helix</keyword>
<organism evidence="14 15">
    <name type="scientific">Batillaria attramentaria</name>
    <dbReference type="NCBI Taxonomy" id="370345"/>
    <lineage>
        <taxon>Eukaryota</taxon>
        <taxon>Metazoa</taxon>
        <taxon>Spiralia</taxon>
        <taxon>Lophotrochozoa</taxon>
        <taxon>Mollusca</taxon>
        <taxon>Gastropoda</taxon>
        <taxon>Caenogastropoda</taxon>
        <taxon>Sorbeoconcha</taxon>
        <taxon>Cerithioidea</taxon>
        <taxon>Batillariidae</taxon>
        <taxon>Batillaria</taxon>
    </lineage>
</organism>
<evidence type="ECO:0000256" key="7">
    <source>
        <dbReference type="ARBA" id="ARBA00023053"/>
    </source>
</evidence>
<dbReference type="Proteomes" id="UP001519460">
    <property type="component" value="Unassembled WGS sequence"/>
</dbReference>
<evidence type="ECO:0000256" key="9">
    <source>
        <dbReference type="ARBA" id="ARBA00023136"/>
    </source>
</evidence>
<feature type="transmembrane region" description="Helical" evidence="13">
    <location>
        <begin position="277"/>
        <end position="303"/>
    </location>
</feature>
<gene>
    <name evidence="14" type="ORF">BaRGS_00031159</name>
</gene>
<evidence type="ECO:0000256" key="8">
    <source>
        <dbReference type="ARBA" id="ARBA00023065"/>
    </source>
</evidence>
<keyword evidence="9 13" id="KW-0472">Membrane</keyword>
<keyword evidence="5 13" id="KW-0812">Transmembrane</keyword>
<keyword evidence="4" id="KW-1003">Cell membrane</keyword>
<sequence length="595" mass="64813">MVDPSHSFHIADYAVFGLTILISIGIGIYYALSGGRQRTTSEYLVGGRAMKFLPVAISLMVSFESSIMMLGMPAEAYVYGIQLWWSCMGYMVSQFLSVIIMVPLLHPLRITSAYEYLQYRFNSTGVRLLGTVLGMLTYVWYMGIVLFGPAIALEAVTGFPQWGSIFVVAFVAVIYTSIGGLKAVIWTDVFQAFVMYAGMLAVLIKGTSDAGGPSKVWEIASKGGRLNFFNFDFDPRVRHTFWNLFFGSIIRGFGLAFNQSTVQRVSATKTQREARWVLLIVAPAFFLSLSLALYEGTVAYAFYETRGCDPLASKIITNPNQIIPLTVMDIFTNVPGMPGLFLASLFSASLSTLSSGLSSLSALLWADILKPRIGEVSDFKATLIAKFSVVVFGLLGCGVAVLVSLIGGPMTQSFSKSVKRAPWLPPASTAMCLANATSSGLTTPAAIALNGFANDLVNSSASAAGYDDGYGFYYTGYTLPSTPGGNKPGEVNPRYLISFFDHLFCFLPECLLKRLRCGDDYTKATYDDYVPPLKGTYLDTEMNILPEQNEKEHMLQKPEIRSHASENDVTGNDVSNGAIKNAETNGGNDVHTVKM</sequence>
<dbReference type="PANTHER" id="PTHR42985:SF40">
    <property type="entry name" value="LD47995P-RELATED"/>
    <property type="match status" value="1"/>
</dbReference>
<dbReference type="PANTHER" id="PTHR42985">
    <property type="entry name" value="SODIUM-COUPLED MONOCARBOXYLATE TRANSPORTER"/>
    <property type="match status" value="1"/>
</dbReference>
<evidence type="ECO:0000256" key="11">
    <source>
        <dbReference type="RuleBase" id="RU362091"/>
    </source>
</evidence>
<evidence type="ECO:0000256" key="10">
    <source>
        <dbReference type="ARBA" id="ARBA00023201"/>
    </source>
</evidence>
<feature type="transmembrane region" description="Helical" evidence="13">
    <location>
        <begin position="387"/>
        <end position="407"/>
    </location>
</feature>
<comment type="similarity">
    <text evidence="2 11">Belongs to the sodium:solute symporter (SSF) (TC 2.A.21) family.</text>
</comment>
<proteinExistence type="inferred from homology"/>
<dbReference type="Pfam" id="PF00474">
    <property type="entry name" value="SSF"/>
    <property type="match status" value="1"/>
</dbReference>
<dbReference type="InterPro" id="IPR038377">
    <property type="entry name" value="Na/Glc_symporter_sf"/>
</dbReference>
<dbReference type="InterPro" id="IPR001734">
    <property type="entry name" value="Na/solute_symporter"/>
</dbReference>
<evidence type="ECO:0000256" key="2">
    <source>
        <dbReference type="ARBA" id="ARBA00006434"/>
    </source>
</evidence>
<evidence type="ECO:0000256" key="3">
    <source>
        <dbReference type="ARBA" id="ARBA00022448"/>
    </source>
</evidence>
<dbReference type="EMBL" id="JACVVK020000345">
    <property type="protein sequence ID" value="KAK7477611.1"/>
    <property type="molecule type" value="Genomic_DNA"/>
</dbReference>
<dbReference type="AlphaFoldDB" id="A0ABD0JRT1"/>
<evidence type="ECO:0000313" key="14">
    <source>
        <dbReference type="EMBL" id="KAK7477611.1"/>
    </source>
</evidence>
<evidence type="ECO:0000313" key="15">
    <source>
        <dbReference type="Proteomes" id="UP001519460"/>
    </source>
</evidence>
<comment type="subcellular location">
    <subcellularLocation>
        <location evidence="1">Cell membrane</location>
        <topology evidence="1">Multi-pass membrane protein</topology>
    </subcellularLocation>
</comment>
<keyword evidence="15" id="KW-1185">Reference proteome</keyword>
<evidence type="ECO:0000256" key="4">
    <source>
        <dbReference type="ARBA" id="ARBA00022475"/>
    </source>
</evidence>
<feature type="transmembrane region" description="Helical" evidence="13">
    <location>
        <begin position="52"/>
        <end position="71"/>
    </location>
</feature>
<comment type="caution">
    <text evidence="14">The sequence shown here is derived from an EMBL/GenBank/DDBJ whole genome shotgun (WGS) entry which is preliminary data.</text>
</comment>
<feature type="transmembrane region" description="Helical" evidence="13">
    <location>
        <begin position="83"/>
        <end position="105"/>
    </location>
</feature>
<dbReference type="GO" id="GO:0022857">
    <property type="term" value="F:transmembrane transporter activity"/>
    <property type="evidence" value="ECO:0007669"/>
    <property type="project" value="UniProtKB-ARBA"/>
</dbReference>
<feature type="transmembrane region" description="Helical" evidence="13">
    <location>
        <begin position="13"/>
        <end position="32"/>
    </location>
</feature>
<evidence type="ECO:0008006" key="16">
    <source>
        <dbReference type="Google" id="ProtNLM"/>
    </source>
</evidence>
<dbReference type="GO" id="GO:0005886">
    <property type="term" value="C:plasma membrane"/>
    <property type="evidence" value="ECO:0007669"/>
    <property type="project" value="UniProtKB-SubCell"/>
</dbReference>
<name>A0ABD0JRT1_9CAEN</name>
<feature type="transmembrane region" description="Helical" evidence="13">
    <location>
        <begin position="159"/>
        <end position="178"/>
    </location>
</feature>
<evidence type="ECO:0000256" key="13">
    <source>
        <dbReference type="SAM" id="Phobius"/>
    </source>
</evidence>
<feature type="transmembrane region" description="Helical" evidence="13">
    <location>
        <begin position="126"/>
        <end position="153"/>
    </location>
</feature>
<feature type="transmembrane region" description="Helical" evidence="13">
    <location>
        <begin position="340"/>
        <end position="366"/>
    </location>
</feature>
<dbReference type="NCBIfam" id="TIGR00813">
    <property type="entry name" value="sss"/>
    <property type="match status" value="1"/>
</dbReference>
<evidence type="ECO:0000256" key="6">
    <source>
        <dbReference type="ARBA" id="ARBA00022989"/>
    </source>
</evidence>
<evidence type="ECO:0000256" key="5">
    <source>
        <dbReference type="ARBA" id="ARBA00022692"/>
    </source>
</evidence>
<keyword evidence="7" id="KW-0915">Sodium</keyword>
<evidence type="ECO:0000256" key="1">
    <source>
        <dbReference type="ARBA" id="ARBA00004651"/>
    </source>
</evidence>
<dbReference type="Gene3D" id="1.20.1730.10">
    <property type="entry name" value="Sodium/glucose cotransporter"/>
    <property type="match status" value="1"/>
</dbReference>
<evidence type="ECO:0000256" key="12">
    <source>
        <dbReference type="SAM" id="MobiDB-lite"/>
    </source>
</evidence>